<keyword evidence="1" id="KW-1133">Transmembrane helix</keyword>
<gene>
    <name evidence="2" type="ORF">BHD05_13485</name>
</gene>
<evidence type="ECO:0000313" key="2">
    <source>
        <dbReference type="EMBL" id="QHO70509.1"/>
    </source>
</evidence>
<dbReference type="PANTHER" id="PTHR37305:SF1">
    <property type="entry name" value="MEMBRANE PROTEIN"/>
    <property type="match status" value="1"/>
</dbReference>
<dbReference type="PANTHER" id="PTHR37305">
    <property type="entry name" value="INTEGRAL MEMBRANE PROTEIN-RELATED"/>
    <property type="match status" value="1"/>
</dbReference>
<keyword evidence="3" id="KW-1185">Reference proteome</keyword>
<evidence type="ECO:0000313" key="3">
    <source>
        <dbReference type="Proteomes" id="UP000464507"/>
    </source>
</evidence>
<accession>A0A7L5AQ63</accession>
<dbReference type="AlphaFoldDB" id="A0A7L5AQ63"/>
<feature type="transmembrane region" description="Helical" evidence="1">
    <location>
        <begin position="78"/>
        <end position="100"/>
    </location>
</feature>
<proteinExistence type="predicted"/>
<feature type="transmembrane region" description="Helical" evidence="1">
    <location>
        <begin position="189"/>
        <end position="209"/>
    </location>
</feature>
<name>A0A7L5AQ63_9MICO</name>
<dbReference type="GO" id="GO:0005886">
    <property type="term" value="C:plasma membrane"/>
    <property type="evidence" value="ECO:0007669"/>
    <property type="project" value="UniProtKB-SubCell"/>
</dbReference>
<evidence type="ECO:0000256" key="1">
    <source>
        <dbReference type="SAM" id="Phobius"/>
    </source>
</evidence>
<dbReference type="Pfam" id="PF12679">
    <property type="entry name" value="ABC2_membrane_2"/>
    <property type="match status" value="1"/>
</dbReference>
<organism evidence="2 3">
    <name type="scientific">Marisediminicola antarctica</name>
    <dbReference type="NCBI Taxonomy" id="674079"/>
    <lineage>
        <taxon>Bacteria</taxon>
        <taxon>Bacillati</taxon>
        <taxon>Actinomycetota</taxon>
        <taxon>Actinomycetes</taxon>
        <taxon>Micrococcales</taxon>
        <taxon>Microbacteriaceae</taxon>
        <taxon>Marisediminicola</taxon>
    </lineage>
</organism>
<dbReference type="GO" id="GO:0140359">
    <property type="term" value="F:ABC-type transporter activity"/>
    <property type="evidence" value="ECO:0007669"/>
    <property type="project" value="InterPro"/>
</dbReference>
<dbReference type="KEGG" id="mant:BHD05_13485"/>
<feature type="transmembrane region" description="Helical" evidence="1">
    <location>
        <begin position="20"/>
        <end position="38"/>
    </location>
</feature>
<dbReference type="Proteomes" id="UP000464507">
    <property type="component" value="Chromosome"/>
</dbReference>
<feature type="transmembrane region" description="Helical" evidence="1">
    <location>
        <begin position="127"/>
        <end position="148"/>
    </location>
</feature>
<feature type="transmembrane region" description="Helical" evidence="1">
    <location>
        <begin position="160"/>
        <end position="182"/>
    </location>
</feature>
<feature type="transmembrane region" description="Helical" evidence="1">
    <location>
        <begin position="239"/>
        <end position="260"/>
    </location>
</feature>
<keyword evidence="1" id="KW-0812">Transmembrane</keyword>
<dbReference type="OrthoDB" id="3686802at2"/>
<keyword evidence="1" id="KW-0472">Membrane</keyword>
<protein>
    <submittedName>
        <fullName evidence="2">ABC transporter permease</fullName>
    </submittedName>
</protein>
<reference evidence="2 3" key="1">
    <citation type="submission" date="2016-09" db="EMBL/GenBank/DDBJ databases">
        <title>Complete genome sequence of microbes from the polar regions.</title>
        <authorList>
            <person name="Liao L."/>
            <person name="Chen B."/>
        </authorList>
    </citation>
    <scope>NUCLEOTIDE SEQUENCE [LARGE SCALE GENOMIC DNA]</scope>
    <source>
        <strain evidence="2 3">ZS314</strain>
    </source>
</reference>
<dbReference type="RefSeq" id="WP_161886895.1">
    <property type="nucleotide sequence ID" value="NZ_CP017146.1"/>
</dbReference>
<sequence length="267" mass="27334">MSGEALPLFRRALGDSWRSLVGWSLGVTAAIALYVPLFPSLGGNPDVQELLDSLPPELVNAIGYDQITTGAGYTQSTFYGLIGLMLLTIAATAWGTAAIAGDEETGSLELTLAHGVSRTQVVLERTAALAVRLGWLALLSALIVIALTDGAGLGIEPQNALAAAAAIFALTFLSGSLAIAVGCVAGRRVYATAAGAGIAVVAYALNAVANQGGAVDWLHAWSPYHWAYANSPLSEGADWGGLGLLLGLSAVFLAIGLAAFSRRDLVT</sequence>
<dbReference type="EMBL" id="CP017146">
    <property type="protein sequence ID" value="QHO70509.1"/>
    <property type="molecule type" value="Genomic_DNA"/>
</dbReference>